<dbReference type="EMBL" id="LXQA010054318">
    <property type="protein sequence ID" value="MCI04105.1"/>
    <property type="molecule type" value="Genomic_DNA"/>
</dbReference>
<reference evidence="2 3" key="1">
    <citation type="journal article" date="2018" name="Front. Plant Sci.">
        <title>Red Clover (Trifolium pratense) and Zigzag Clover (T. medium) - A Picture of Genomic Similarities and Differences.</title>
        <authorList>
            <person name="Dluhosova J."/>
            <person name="Istvanek J."/>
            <person name="Nedelnik J."/>
            <person name="Repkova J."/>
        </authorList>
    </citation>
    <scope>NUCLEOTIDE SEQUENCE [LARGE SCALE GENOMIC DNA]</scope>
    <source>
        <strain evidence="3">cv. 10/8</strain>
        <tissue evidence="2">Leaf</tissue>
    </source>
</reference>
<protein>
    <submittedName>
        <fullName evidence="2">Uncharacterized protein</fullName>
    </submittedName>
</protein>
<keyword evidence="3" id="KW-1185">Reference proteome</keyword>
<evidence type="ECO:0000313" key="2">
    <source>
        <dbReference type="EMBL" id="MCI04105.1"/>
    </source>
</evidence>
<evidence type="ECO:0000256" key="1">
    <source>
        <dbReference type="SAM" id="MobiDB-lite"/>
    </source>
</evidence>
<dbReference type="Proteomes" id="UP000265520">
    <property type="component" value="Unassembled WGS sequence"/>
</dbReference>
<proteinExistence type="predicted"/>
<sequence>MQDPCDETPQTNLNHQEQTLTNDKTTNNMYSDLHHITKLFRRNFGSQRIQNEVVNVPDSRTTLKGRVADMLSVEAGVRPSSSQFLGFSDEEYVGGVPNELFPIIIVATMAKHEVSRILIDQGGSFEKLNLLE</sequence>
<comment type="caution">
    <text evidence="2">The sequence shown here is derived from an EMBL/GenBank/DDBJ whole genome shotgun (WGS) entry which is preliminary data.</text>
</comment>
<feature type="non-terminal residue" evidence="2">
    <location>
        <position position="132"/>
    </location>
</feature>
<accession>A0A392NZZ3</accession>
<evidence type="ECO:0000313" key="3">
    <source>
        <dbReference type="Proteomes" id="UP000265520"/>
    </source>
</evidence>
<feature type="compositionally biased region" description="Polar residues" evidence="1">
    <location>
        <begin position="8"/>
        <end position="27"/>
    </location>
</feature>
<organism evidence="2 3">
    <name type="scientific">Trifolium medium</name>
    <dbReference type="NCBI Taxonomy" id="97028"/>
    <lineage>
        <taxon>Eukaryota</taxon>
        <taxon>Viridiplantae</taxon>
        <taxon>Streptophyta</taxon>
        <taxon>Embryophyta</taxon>
        <taxon>Tracheophyta</taxon>
        <taxon>Spermatophyta</taxon>
        <taxon>Magnoliopsida</taxon>
        <taxon>eudicotyledons</taxon>
        <taxon>Gunneridae</taxon>
        <taxon>Pentapetalae</taxon>
        <taxon>rosids</taxon>
        <taxon>fabids</taxon>
        <taxon>Fabales</taxon>
        <taxon>Fabaceae</taxon>
        <taxon>Papilionoideae</taxon>
        <taxon>50 kb inversion clade</taxon>
        <taxon>NPAAA clade</taxon>
        <taxon>Hologalegina</taxon>
        <taxon>IRL clade</taxon>
        <taxon>Trifolieae</taxon>
        <taxon>Trifolium</taxon>
    </lineage>
</organism>
<feature type="region of interest" description="Disordered" evidence="1">
    <location>
        <begin position="1"/>
        <end position="27"/>
    </location>
</feature>
<dbReference type="AlphaFoldDB" id="A0A392NZZ3"/>
<name>A0A392NZZ3_9FABA</name>